<dbReference type="Gene3D" id="3.40.50.150">
    <property type="entry name" value="Vaccinia Virus protein VP39"/>
    <property type="match status" value="1"/>
</dbReference>
<proteinExistence type="predicted"/>
<name>A0A7S0J875_9EUKA</name>
<dbReference type="AlphaFoldDB" id="A0A7S0J875"/>
<reference evidence="1" key="1">
    <citation type="submission" date="2021-01" db="EMBL/GenBank/DDBJ databases">
        <authorList>
            <person name="Corre E."/>
            <person name="Pelletier E."/>
            <person name="Niang G."/>
            <person name="Scheremetjew M."/>
            <person name="Finn R."/>
            <person name="Kale V."/>
            <person name="Holt S."/>
            <person name="Cochrane G."/>
            <person name="Meng A."/>
            <person name="Brown T."/>
            <person name="Cohen L."/>
        </authorList>
    </citation>
    <scope>NUCLEOTIDE SEQUENCE</scope>
    <source>
        <strain evidence="1">RCC1130</strain>
    </source>
</reference>
<dbReference type="EMBL" id="HBER01037688">
    <property type="protein sequence ID" value="CAD8543793.1"/>
    <property type="molecule type" value="Transcribed_RNA"/>
</dbReference>
<dbReference type="InterPro" id="IPR029063">
    <property type="entry name" value="SAM-dependent_MTases_sf"/>
</dbReference>
<organism evidence="1">
    <name type="scientific">Calcidiscus leptoporus</name>
    <dbReference type="NCBI Taxonomy" id="127549"/>
    <lineage>
        <taxon>Eukaryota</taxon>
        <taxon>Haptista</taxon>
        <taxon>Haptophyta</taxon>
        <taxon>Prymnesiophyceae</taxon>
        <taxon>Coccolithales</taxon>
        <taxon>Calcidiscaceae</taxon>
        <taxon>Calcidiscus</taxon>
    </lineage>
</organism>
<protein>
    <submittedName>
        <fullName evidence="1">Uncharacterized protein</fullName>
    </submittedName>
</protein>
<sequence length="312" mass="34749">MAFACAAIVIATSAALNKHSEPQHGHALADKVPQVLKRHGPRLRHRPFRRDQNLTALARADQTYLVACLFEEALIKKPESWKARFYDPLASPFVRSDKCASHSYSYAYARYVVPLADRFAADPAAGAKVLEIGLGCGQHNVGAGVRMWDMLFANTGGHALTLHVLEYDKACAKAWTARWASRFKHVKLTMFTGSQSDPHTLRHVAREGGGQYDAIVDDGGHKISQQQASLSYLFQLLKPGAWYAVEDIQTSFMQGYIDQRPTMVETFGQIISWLSGDPDNSTAAQTYGHILPLVEHVDCYTEMCVLQRYPPR</sequence>
<accession>A0A7S0J875</accession>
<dbReference type="SUPFAM" id="SSF53335">
    <property type="entry name" value="S-adenosyl-L-methionine-dependent methyltransferases"/>
    <property type="match status" value="1"/>
</dbReference>
<evidence type="ECO:0000313" key="1">
    <source>
        <dbReference type="EMBL" id="CAD8543793.1"/>
    </source>
</evidence>
<gene>
    <name evidence="1" type="ORF">CLEP1334_LOCUS19080</name>
</gene>